<comment type="caution">
    <text evidence="1">The sequence shown here is derived from an EMBL/GenBank/DDBJ whole genome shotgun (WGS) entry which is preliminary data.</text>
</comment>
<protein>
    <submittedName>
        <fullName evidence="1">Uncharacterized protein</fullName>
    </submittedName>
</protein>
<gene>
    <name evidence="1" type="ORF">F8S09_10420</name>
</gene>
<name>A0A7X1NXC3_9DEIO</name>
<dbReference type="AlphaFoldDB" id="A0A7X1NXC3"/>
<proteinExistence type="predicted"/>
<evidence type="ECO:0000313" key="1">
    <source>
        <dbReference type="EMBL" id="MPY67101.1"/>
    </source>
</evidence>
<evidence type="ECO:0000313" key="2">
    <source>
        <dbReference type="Proteomes" id="UP000484842"/>
    </source>
</evidence>
<organism evidence="1 2">
    <name type="scientific">Deinococcus terrestris</name>
    <dbReference type="NCBI Taxonomy" id="2651870"/>
    <lineage>
        <taxon>Bacteria</taxon>
        <taxon>Thermotogati</taxon>
        <taxon>Deinococcota</taxon>
        <taxon>Deinococci</taxon>
        <taxon>Deinococcales</taxon>
        <taxon>Deinococcaceae</taxon>
        <taxon>Deinococcus</taxon>
    </lineage>
</organism>
<dbReference type="RefSeq" id="WP_152871420.1">
    <property type="nucleotide sequence ID" value="NZ_WBSL01000004.1"/>
</dbReference>
<reference evidence="1 2" key="1">
    <citation type="submission" date="2019-10" db="EMBL/GenBank/DDBJ databases">
        <title>Deinococcus sp. isolated from soil.</title>
        <authorList>
            <person name="Li Y."/>
            <person name="Wang J."/>
        </authorList>
    </citation>
    <scope>NUCLEOTIDE SEQUENCE [LARGE SCALE GENOMIC DNA]</scope>
    <source>
        <strain evidence="1 2">SDU3-2</strain>
    </source>
</reference>
<dbReference type="Proteomes" id="UP000484842">
    <property type="component" value="Unassembled WGS sequence"/>
</dbReference>
<accession>A0A7X1NXC3</accession>
<dbReference type="EMBL" id="WBSL01000004">
    <property type="protein sequence ID" value="MPY67101.1"/>
    <property type="molecule type" value="Genomic_DNA"/>
</dbReference>
<sequence length="96" mass="10947">MTTALVLIVISLAGVGVLLLTRRSGPGHSGGFRPPARRMMKTDEEVWLRRLLTLTRGNRGAIERAVTAKRRKFPRATRAELLEMIHDEYRRDHARD</sequence>
<keyword evidence="2" id="KW-1185">Reference proteome</keyword>